<protein>
    <recommendedName>
        <fullName evidence="4">Reverse transcriptase</fullName>
    </recommendedName>
</protein>
<feature type="non-terminal residue" evidence="2">
    <location>
        <position position="103"/>
    </location>
</feature>
<evidence type="ECO:0000313" key="3">
    <source>
        <dbReference type="Proteomes" id="UP000682733"/>
    </source>
</evidence>
<dbReference type="AlphaFoldDB" id="A0A8S2XBS0"/>
<dbReference type="EMBL" id="CAJNOK010063774">
    <property type="protein sequence ID" value="CAF1644858.1"/>
    <property type="molecule type" value="Genomic_DNA"/>
</dbReference>
<dbReference type="Proteomes" id="UP000682733">
    <property type="component" value="Unassembled WGS sequence"/>
</dbReference>
<evidence type="ECO:0008006" key="4">
    <source>
        <dbReference type="Google" id="ProtNLM"/>
    </source>
</evidence>
<evidence type="ECO:0000313" key="2">
    <source>
        <dbReference type="EMBL" id="CAF4485306.1"/>
    </source>
</evidence>
<feature type="non-terminal residue" evidence="2">
    <location>
        <position position="1"/>
    </location>
</feature>
<reference evidence="2" key="1">
    <citation type="submission" date="2021-02" db="EMBL/GenBank/DDBJ databases">
        <authorList>
            <person name="Nowell W R."/>
        </authorList>
    </citation>
    <scope>NUCLEOTIDE SEQUENCE</scope>
</reference>
<dbReference type="EMBL" id="CAJOBA010091205">
    <property type="protein sequence ID" value="CAF4485306.1"/>
    <property type="molecule type" value="Genomic_DNA"/>
</dbReference>
<sequence>TEEELNQCIRRLEETTQEWGLTISVKKTKQLNQNFKISSTNEAMKIRGEEIERVSEFTYLGSLLTEDAKSTKEINRRIGLGAARFQQLQGSVWDQTSIGLKTK</sequence>
<dbReference type="PANTHER" id="PTHR47027">
    <property type="entry name" value="REVERSE TRANSCRIPTASE DOMAIN-CONTAINING PROTEIN"/>
    <property type="match status" value="1"/>
</dbReference>
<evidence type="ECO:0000313" key="1">
    <source>
        <dbReference type="EMBL" id="CAF1644858.1"/>
    </source>
</evidence>
<dbReference type="Proteomes" id="UP000677228">
    <property type="component" value="Unassembled WGS sequence"/>
</dbReference>
<gene>
    <name evidence="1" type="ORF">OVA965_LOCUS44489</name>
    <name evidence="2" type="ORF">TMI583_LOCUS47326</name>
</gene>
<dbReference type="PANTHER" id="PTHR47027:SF8">
    <property type="entry name" value="RIBONUCLEASE H"/>
    <property type="match status" value="1"/>
</dbReference>
<proteinExistence type="predicted"/>
<accession>A0A8S2XBS0</accession>
<organism evidence="2 3">
    <name type="scientific">Didymodactylos carnosus</name>
    <dbReference type="NCBI Taxonomy" id="1234261"/>
    <lineage>
        <taxon>Eukaryota</taxon>
        <taxon>Metazoa</taxon>
        <taxon>Spiralia</taxon>
        <taxon>Gnathifera</taxon>
        <taxon>Rotifera</taxon>
        <taxon>Eurotatoria</taxon>
        <taxon>Bdelloidea</taxon>
        <taxon>Philodinida</taxon>
        <taxon>Philodinidae</taxon>
        <taxon>Didymodactylos</taxon>
    </lineage>
</organism>
<name>A0A8S2XBS0_9BILA</name>
<comment type="caution">
    <text evidence="2">The sequence shown here is derived from an EMBL/GenBank/DDBJ whole genome shotgun (WGS) entry which is preliminary data.</text>
</comment>